<dbReference type="PANTHER" id="PTHR13794">
    <property type="entry name" value="ENOLASE SUPERFAMILY, MANDELATE RACEMASE"/>
    <property type="match status" value="1"/>
</dbReference>
<dbReference type="InterPro" id="IPR029017">
    <property type="entry name" value="Enolase-like_N"/>
</dbReference>
<dbReference type="InterPro" id="IPR036849">
    <property type="entry name" value="Enolase-like_C_sf"/>
</dbReference>
<keyword evidence="2" id="KW-0479">Metal-binding</keyword>
<dbReference type="Gene3D" id="3.30.390.10">
    <property type="entry name" value="Enolase-like, N-terminal domain"/>
    <property type="match status" value="1"/>
</dbReference>
<dbReference type="InterPro" id="IPR013342">
    <property type="entry name" value="Mandelate_racemase_C"/>
</dbReference>
<dbReference type="PROSITE" id="PS00909">
    <property type="entry name" value="MR_MLE_2"/>
    <property type="match status" value="1"/>
</dbReference>
<dbReference type="InterPro" id="IPR018110">
    <property type="entry name" value="Mandel_Rmase/mucon_lact_enz_CS"/>
</dbReference>
<dbReference type="InterPro" id="IPR046945">
    <property type="entry name" value="RHMD-like"/>
</dbReference>
<organism evidence="5 6">
    <name type="scientific">Allomesorhizobium camelthorni</name>
    <dbReference type="NCBI Taxonomy" id="475069"/>
    <lineage>
        <taxon>Bacteria</taxon>
        <taxon>Pseudomonadati</taxon>
        <taxon>Pseudomonadota</taxon>
        <taxon>Alphaproteobacteria</taxon>
        <taxon>Hyphomicrobiales</taxon>
        <taxon>Phyllobacteriaceae</taxon>
        <taxon>Allomesorhizobium</taxon>
    </lineage>
</organism>
<dbReference type="GO" id="GO:0009063">
    <property type="term" value="P:amino acid catabolic process"/>
    <property type="evidence" value="ECO:0007669"/>
    <property type="project" value="InterPro"/>
</dbReference>
<dbReference type="AlphaFoldDB" id="A0A6G4WMJ8"/>
<dbReference type="GO" id="GO:0016052">
    <property type="term" value="P:carbohydrate catabolic process"/>
    <property type="evidence" value="ECO:0007669"/>
    <property type="project" value="TreeGrafter"/>
</dbReference>
<comment type="caution">
    <text evidence="5">The sequence shown here is derived from an EMBL/GenBank/DDBJ whole genome shotgun (WGS) entry which is preliminary data.</text>
</comment>
<evidence type="ECO:0000256" key="3">
    <source>
        <dbReference type="ARBA" id="ARBA00022842"/>
    </source>
</evidence>
<dbReference type="Proteomes" id="UP001642900">
    <property type="component" value="Unassembled WGS sequence"/>
</dbReference>
<evidence type="ECO:0000256" key="1">
    <source>
        <dbReference type="ARBA" id="ARBA00001946"/>
    </source>
</evidence>
<dbReference type="PANTHER" id="PTHR13794:SF58">
    <property type="entry name" value="MITOCHONDRIAL ENOLASE SUPERFAMILY MEMBER 1"/>
    <property type="match status" value="1"/>
</dbReference>
<dbReference type="Pfam" id="PF13378">
    <property type="entry name" value="MR_MLE_C"/>
    <property type="match status" value="1"/>
</dbReference>
<dbReference type="CDD" id="cd03316">
    <property type="entry name" value="MR_like"/>
    <property type="match status" value="1"/>
</dbReference>
<dbReference type="SUPFAM" id="SSF54826">
    <property type="entry name" value="Enolase N-terminal domain-like"/>
    <property type="match status" value="1"/>
</dbReference>
<keyword evidence="6" id="KW-1185">Reference proteome</keyword>
<evidence type="ECO:0000256" key="2">
    <source>
        <dbReference type="ARBA" id="ARBA00022723"/>
    </source>
</evidence>
<dbReference type="RefSeq" id="WP_165034162.1">
    <property type="nucleotide sequence ID" value="NZ_JAAKZF010000136.1"/>
</dbReference>
<dbReference type="EMBL" id="JAAKZF010000136">
    <property type="protein sequence ID" value="NGO55819.1"/>
    <property type="molecule type" value="Genomic_DNA"/>
</dbReference>
<dbReference type="GO" id="GO:0000287">
    <property type="term" value="F:magnesium ion binding"/>
    <property type="evidence" value="ECO:0007669"/>
    <property type="project" value="UniProtKB-ARBA"/>
</dbReference>
<dbReference type="GO" id="GO:0016836">
    <property type="term" value="F:hydro-lyase activity"/>
    <property type="evidence" value="ECO:0007669"/>
    <property type="project" value="TreeGrafter"/>
</dbReference>
<keyword evidence="3" id="KW-0460">Magnesium</keyword>
<comment type="cofactor">
    <cofactor evidence="1">
        <name>Mg(2+)</name>
        <dbReference type="ChEBI" id="CHEBI:18420"/>
    </cofactor>
</comment>
<dbReference type="InterPro" id="IPR013341">
    <property type="entry name" value="Mandelate_racemase_N_dom"/>
</dbReference>
<evidence type="ECO:0000259" key="4">
    <source>
        <dbReference type="SMART" id="SM00922"/>
    </source>
</evidence>
<accession>A0A6G4WMJ8</accession>
<reference evidence="5 6" key="1">
    <citation type="submission" date="2020-02" db="EMBL/GenBank/DDBJ databases">
        <title>Genome sequence of strain CCNWXJ40-4.</title>
        <authorList>
            <person name="Gao J."/>
            <person name="Sun J."/>
        </authorList>
    </citation>
    <scope>NUCLEOTIDE SEQUENCE [LARGE SCALE GENOMIC DNA]</scope>
    <source>
        <strain evidence="5 6">CCNWXJ 40-4</strain>
    </source>
</reference>
<dbReference type="SUPFAM" id="SSF51604">
    <property type="entry name" value="Enolase C-terminal domain-like"/>
    <property type="match status" value="1"/>
</dbReference>
<dbReference type="SMART" id="SM00922">
    <property type="entry name" value="MR_MLE"/>
    <property type="match status" value="1"/>
</dbReference>
<dbReference type="SFLD" id="SFLDS00001">
    <property type="entry name" value="Enolase"/>
    <property type="match status" value="1"/>
</dbReference>
<protein>
    <submittedName>
        <fullName evidence="5">Mandelate racemase/muconate lactonizing enzyme family protein</fullName>
    </submittedName>
</protein>
<evidence type="ECO:0000313" key="5">
    <source>
        <dbReference type="EMBL" id="NGO55819.1"/>
    </source>
</evidence>
<name>A0A6G4WMJ8_9HYPH</name>
<proteinExistence type="predicted"/>
<dbReference type="Pfam" id="PF02746">
    <property type="entry name" value="MR_MLE_N"/>
    <property type="match status" value="1"/>
</dbReference>
<evidence type="ECO:0000313" key="6">
    <source>
        <dbReference type="Proteomes" id="UP001642900"/>
    </source>
</evidence>
<dbReference type="SFLD" id="SFLDG00179">
    <property type="entry name" value="mandelate_racemase"/>
    <property type="match status" value="1"/>
</dbReference>
<sequence>MKITALKTRLTDVPFAKPITTAIHDMRSVGCLLVYLETDVGLVGQSYIFTLNAVRLKAFDEMVRGFSHRVVGCDPHFVTAINTSIWADINPTGYAGVTISALSALDTACWDLIGKGVDRPLHHIFGACRDRVRTYASGGLWLSQTTDELVEEAASFLEQGFRAMKVRVGNADPYRDFERVKAVREAVGPSIEILTDANQALRPKQAIRLGRMLEELDVGWLEEPVSVHDLTGQAEVRRALDIQIASGETEWTRFGIRNTIDARAADVLMPDLQRIGGLTEMRRVAALAEAHSLPISTHIFTEHSLCIAGSSANCISVEHMPWYAPLFQEQMEIVDGDVLIPIRPGTGFTFDEAAVERFAIDR</sequence>
<dbReference type="Gene3D" id="3.20.20.120">
    <property type="entry name" value="Enolase-like C-terminal domain"/>
    <property type="match status" value="1"/>
</dbReference>
<gene>
    <name evidence="5" type="ORF">G6N73_33240</name>
</gene>
<feature type="domain" description="Mandelate racemase/muconate lactonizing enzyme C-terminal" evidence="4">
    <location>
        <begin position="146"/>
        <end position="243"/>
    </location>
</feature>
<dbReference type="InterPro" id="IPR029065">
    <property type="entry name" value="Enolase_C-like"/>
</dbReference>